<reference evidence="1 2" key="1">
    <citation type="submission" date="2024-08" db="EMBL/GenBank/DDBJ databases">
        <title>Insights into the chromosomal genome structure of Flemingia macrophylla.</title>
        <authorList>
            <person name="Ding Y."/>
            <person name="Zhao Y."/>
            <person name="Bi W."/>
            <person name="Wu M."/>
            <person name="Zhao G."/>
            <person name="Gong Y."/>
            <person name="Li W."/>
            <person name="Zhang P."/>
        </authorList>
    </citation>
    <scope>NUCLEOTIDE SEQUENCE [LARGE SCALE GENOMIC DNA]</scope>
    <source>
        <strain evidence="1">DYQJB</strain>
        <tissue evidence="1">Leaf</tissue>
    </source>
</reference>
<organism evidence="1 2">
    <name type="scientific">Flemingia macrophylla</name>
    <dbReference type="NCBI Taxonomy" id="520843"/>
    <lineage>
        <taxon>Eukaryota</taxon>
        <taxon>Viridiplantae</taxon>
        <taxon>Streptophyta</taxon>
        <taxon>Embryophyta</taxon>
        <taxon>Tracheophyta</taxon>
        <taxon>Spermatophyta</taxon>
        <taxon>Magnoliopsida</taxon>
        <taxon>eudicotyledons</taxon>
        <taxon>Gunneridae</taxon>
        <taxon>Pentapetalae</taxon>
        <taxon>rosids</taxon>
        <taxon>fabids</taxon>
        <taxon>Fabales</taxon>
        <taxon>Fabaceae</taxon>
        <taxon>Papilionoideae</taxon>
        <taxon>50 kb inversion clade</taxon>
        <taxon>NPAAA clade</taxon>
        <taxon>indigoferoid/millettioid clade</taxon>
        <taxon>Phaseoleae</taxon>
        <taxon>Flemingia</taxon>
    </lineage>
</organism>
<dbReference type="Proteomes" id="UP001603857">
    <property type="component" value="Unassembled WGS sequence"/>
</dbReference>
<evidence type="ECO:0000313" key="1">
    <source>
        <dbReference type="EMBL" id="KAL2342868.1"/>
    </source>
</evidence>
<dbReference type="EMBL" id="JBGMDY010000002">
    <property type="protein sequence ID" value="KAL2342868.1"/>
    <property type="molecule type" value="Genomic_DNA"/>
</dbReference>
<name>A0ABD1N438_9FABA</name>
<keyword evidence="2" id="KW-1185">Reference proteome</keyword>
<sequence length="206" mass="22355">MAASDSRLAVAQEAINLIGLGFDLTQGIGFENCKKDSRLIFVNDEQCHNVETPGGVSVPNVPNTINCMKRHFNQQMHLGGDTAIGHLCASFGLTGRSVKHLASIKSDAIVMGPLALASKVYRAFGTHVVLGASMGGKHVLCLRQEDTSHHDPNNVQKLLEDTASMKFRDAAGNHSLASEDLWKEMVVLLHIFIHLLLSSSHHNIDI</sequence>
<evidence type="ECO:0000313" key="2">
    <source>
        <dbReference type="Proteomes" id="UP001603857"/>
    </source>
</evidence>
<dbReference type="PANTHER" id="PTHR33199:SF14">
    <property type="entry name" value="MAC_PERFORIN DOMAIN PROTEIN"/>
    <property type="match status" value="1"/>
</dbReference>
<dbReference type="PANTHER" id="PTHR33199">
    <property type="entry name" value="MACPF DOMAIN-CONTAINING PROTEIN CAD1"/>
    <property type="match status" value="1"/>
</dbReference>
<accession>A0ABD1N438</accession>
<dbReference type="AlphaFoldDB" id="A0ABD1N438"/>
<gene>
    <name evidence="1" type="ORF">Fmac_004153</name>
</gene>
<comment type="caution">
    <text evidence="1">The sequence shown here is derived from an EMBL/GenBank/DDBJ whole genome shotgun (WGS) entry which is preliminary data.</text>
</comment>
<proteinExistence type="predicted"/>
<dbReference type="InterPro" id="IPR044663">
    <property type="entry name" value="CAD1/NSL1-like"/>
</dbReference>
<protein>
    <submittedName>
        <fullName evidence="1">Uncharacterized protein</fullName>
    </submittedName>
</protein>